<accession>A0A6J4VVU5</accession>
<gene>
    <name evidence="2" type="ORF">AVDCRST_MAG18-5238</name>
</gene>
<reference evidence="2" key="1">
    <citation type="submission" date="2020-02" db="EMBL/GenBank/DDBJ databases">
        <authorList>
            <person name="Meier V. D."/>
        </authorList>
    </citation>
    <scope>NUCLEOTIDE SEQUENCE</scope>
    <source>
        <strain evidence="2">AVDCRST_MAG18</strain>
    </source>
</reference>
<feature type="non-terminal residue" evidence="2">
    <location>
        <position position="1"/>
    </location>
</feature>
<dbReference type="AlphaFoldDB" id="A0A6J4VVU5"/>
<evidence type="ECO:0000256" key="1">
    <source>
        <dbReference type="SAM" id="MobiDB-lite"/>
    </source>
</evidence>
<dbReference type="EMBL" id="CADCWN010000420">
    <property type="protein sequence ID" value="CAA9590874.1"/>
    <property type="molecule type" value="Genomic_DNA"/>
</dbReference>
<feature type="region of interest" description="Disordered" evidence="1">
    <location>
        <begin position="1"/>
        <end position="25"/>
    </location>
</feature>
<name>A0A6J4VVU5_9BACT</name>
<feature type="non-terminal residue" evidence="2">
    <location>
        <position position="62"/>
    </location>
</feature>
<organism evidence="2">
    <name type="scientific">uncultured Thermomicrobiales bacterium</name>
    <dbReference type="NCBI Taxonomy" id="1645740"/>
    <lineage>
        <taxon>Bacteria</taxon>
        <taxon>Pseudomonadati</taxon>
        <taxon>Thermomicrobiota</taxon>
        <taxon>Thermomicrobia</taxon>
        <taxon>Thermomicrobiales</taxon>
        <taxon>environmental samples</taxon>
    </lineage>
</organism>
<evidence type="ECO:0000313" key="2">
    <source>
        <dbReference type="EMBL" id="CAA9590874.1"/>
    </source>
</evidence>
<protein>
    <submittedName>
        <fullName evidence="2">Uncharacterized protein</fullName>
    </submittedName>
</protein>
<sequence>CRLTAAGRATPAKRTAAPGRCQQSPSRCSSEIVRATMGADWRQAKWVGWRANIRAPRGVFTC</sequence>
<proteinExistence type="predicted"/>